<dbReference type="Proteomes" id="UP000561726">
    <property type="component" value="Unassembled WGS sequence"/>
</dbReference>
<evidence type="ECO:0000313" key="2">
    <source>
        <dbReference type="Proteomes" id="UP000561726"/>
    </source>
</evidence>
<reference evidence="1 2" key="1">
    <citation type="submission" date="2020-08" db="EMBL/GenBank/DDBJ databases">
        <title>Sequencing the genomes of 1000 actinobacteria strains.</title>
        <authorList>
            <person name="Klenk H.-P."/>
        </authorList>
    </citation>
    <scope>NUCLEOTIDE SEQUENCE [LARGE SCALE GENOMIC DNA]</scope>
    <source>
        <strain evidence="1 2">DSM 21065</strain>
    </source>
</reference>
<comment type="caution">
    <text evidence="1">The sequence shown here is derived from an EMBL/GenBank/DDBJ whole genome shotgun (WGS) entry which is preliminary data.</text>
</comment>
<sequence>MSSPRFQPSSYLSDPAAFGRAVVVDWRSVPEGPSTGWLDQFGVSQRQHALAYVIRGEAMRRYGSVKAYADAFGLSYQRLSAVLRGDQIIRLEDIVSAERNLNAAPAILLALSVHTQPSRSSPE</sequence>
<dbReference type="EMBL" id="JACHBQ010000001">
    <property type="protein sequence ID" value="MBB5643054.1"/>
    <property type="molecule type" value="Genomic_DNA"/>
</dbReference>
<name>A0A7W8ZZE0_9MICO</name>
<evidence type="ECO:0000313" key="1">
    <source>
        <dbReference type="EMBL" id="MBB5643054.1"/>
    </source>
</evidence>
<protein>
    <submittedName>
        <fullName evidence="1">Uncharacterized protein</fullName>
    </submittedName>
</protein>
<organism evidence="1 2">
    <name type="scientific">Cryobacterium roopkundense</name>
    <dbReference type="NCBI Taxonomy" id="1001240"/>
    <lineage>
        <taxon>Bacteria</taxon>
        <taxon>Bacillati</taxon>
        <taxon>Actinomycetota</taxon>
        <taxon>Actinomycetes</taxon>
        <taxon>Micrococcales</taxon>
        <taxon>Microbacteriaceae</taxon>
        <taxon>Cryobacterium</taxon>
    </lineage>
</organism>
<accession>A0A7W8ZZE0</accession>
<gene>
    <name evidence="1" type="ORF">BJ997_003602</name>
</gene>
<proteinExistence type="predicted"/>
<dbReference type="AlphaFoldDB" id="A0A7W8ZZE0"/>